<dbReference type="Proteomes" id="UP000574276">
    <property type="component" value="Unassembled WGS sequence"/>
</dbReference>
<sequence length="465" mass="51982">MEFTVKEMINLVLKRIIWITISLFAGLLLSFIFSKFIINPSYTTSVKLYVIPNDSEASLNLNELNYAQKVVTTYINFLNTNVFYEKIQDDTMLGYSIGQLKNMTTVKSINNTEIFQISVTSFSADDSYTLAESMERIAPELIQTIKPSAKISVVDPVIFPKVPSGPNILRNTLIGGLLGLAASVIIIFLVEILDVNIKSKEDLATHHPFPILGEIPSYDLSKERGIHKRILFKSKNKKHYNNNGFDDNSKVIFSESFKSLRTNLRFTLVKEGCKKIIISSPLPSDGKSTTSVNLGITLSQAGFRVLIIDCDLRKGKIHNYFNLKYKPGLSDALSGMAELKDVIIKTSYDNLDIIPLGSISPNPSELLASSQMEKLLLNLEKEYNYIIFDTPPVNVLSDSLSLVKYSDGLLIVVREGMTSHPNLTNALEKLMLSHGNILGFVLNDVSINRGKKLNYYYSHYGASHD</sequence>
<keyword evidence="8 20" id="KW-0808">Transferase</keyword>
<dbReference type="InterPro" id="IPR027417">
    <property type="entry name" value="P-loop_NTPase"/>
</dbReference>
<comment type="catalytic activity">
    <reaction evidence="16">
        <text>L-tyrosyl-[protein] + ATP = O-phospho-L-tyrosyl-[protein] + ADP + H(+)</text>
        <dbReference type="Rhea" id="RHEA:10596"/>
        <dbReference type="Rhea" id="RHEA-COMP:10136"/>
        <dbReference type="Rhea" id="RHEA-COMP:20101"/>
        <dbReference type="ChEBI" id="CHEBI:15378"/>
        <dbReference type="ChEBI" id="CHEBI:30616"/>
        <dbReference type="ChEBI" id="CHEBI:46858"/>
        <dbReference type="ChEBI" id="CHEBI:61978"/>
        <dbReference type="ChEBI" id="CHEBI:456216"/>
        <dbReference type="EC" id="2.7.10.2"/>
    </reaction>
</comment>
<dbReference type="Gene3D" id="3.40.50.300">
    <property type="entry name" value="P-loop containing nucleotide triphosphate hydrolases"/>
    <property type="match status" value="1"/>
</dbReference>
<keyword evidence="21" id="KW-1185">Reference proteome</keyword>
<evidence type="ECO:0000259" key="18">
    <source>
        <dbReference type="Pfam" id="PF02706"/>
    </source>
</evidence>
<evidence type="ECO:0000256" key="4">
    <source>
        <dbReference type="ARBA" id="ARBA00008883"/>
    </source>
</evidence>
<dbReference type="InterPro" id="IPR005702">
    <property type="entry name" value="Wzc-like_C"/>
</dbReference>
<evidence type="ECO:0000256" key="10">
    <source>
        <dbReference type="ARBA" id="ARBA00022741"/>
    </source>
</evidence>
<feature type="transmembrane region" description="Helical" evidence="17">
    <location>
        <begin position="168"/>
        <end position="190"/>
    </location>
</feature>
<evidence type="ECO:0000256" key="3">
    <source>
        <dbReference type="ARBA" id="ARBA00007316"/>
    </source>
</evidence>
<dbReference type="FunFam" id="3.40.50.300:FF:000527">
    <property type="entry name" value="Tyrosine-protein kinase etk"/>
    <property type="match status" value="1"/>
</dbReference>
<evidence type="ECO:0000256" key="2">
    <source>
        <dbReference type="ARBA" id="ARBA00006683"/>
    </source>
</evidence>
<protein>
    <recommendedName>
        <fullName evidence="5">non-specific protein-tyrosine kinase</fullName>
        <ecNumber evidence="5">2.7.10.2</ecNumber>
    </recommendedName>
</protein>
<dbReference type="Pfam" id="PF02706">
    <property type="entry name" value="Wzz"/>
    <property type="match status" value="1"/>
</dbReference>
<evidence type="ECO:0000256" key="5">
    <source>
        <dbReference type="ARBA" id="ARBA00011903"/>
    </source>
</evidence>
<comment type="caution">
    <text evidence="20">The sequence shown here is derived from an EMBL/GenBank/DDBJ whole genome shotgun (WGS) entry which is preliminary data.</text>
</comment>
<evidence type="ECO:0000256" key="11">
    <source>
        <dbReference type="ARBA" id="ARBA00022777"/>
    </source>
</evidence>
<comment type="similarity">
    <text evidence="4">Belongs to the etk/wzc family.</text>
</comment>
<evidence type="ECO:0000256" key="17">
    <source>
        <dbReference type="SAM" id="Phobius"/>
    </source>
</evidence>
<dbReference type="CDD" id="cd05387">
    <property type="entry name" value="BY-kinase"/>
    <property type="match status" value="1"/>
</dbReference>
<comment type="subcellular location">
    <subcellularLocation>
        <location evidence="1">Cell inner membrane</location>
        <topology evidence="1">Multi-pass membrane protein</topology>
    </subcellularLocation>
</comment>
<feature type="transmembrane region" description="Helical" evidence="17">
    <location>
        <begin position="16"/>
        <end position="38"/>
    </location>
</feature>
<keyword evidence="15" id="KW-0829">Tyrosine-protein kinase</keyword>
<dbReference type="GO" id="GO:0004715">
    <property type="term" value="F:non-membrane spanning protein tyrosine kinase activity"/>
    <property type="evidence" value="ECO:0007669"/>
    <property type="project" value="UniProtKB-EC"/>
</dbReference>
<dbReference type="InterPro" id="IPR003856">
    <property type="entry name" value="LPS_length_determ_N"/>
</dbReference>
<accession>A0A839K1C1</accession>
<dbReference type="GO" id="GO:0005886">
    <property type="term" value="C:plasma membrane"/>
    <property type="evidence" value="ECO:0007669"/>
    <property type="project" value="UniProtKB-SubCell"/>
</dbReference>
<evidence type="ECO:0000256" key="7">
    <source>
        <dbReference type="ARBA" id="ARBA00022519"/>
    </source>
</evidence>
<dbReference type="SUPFAM" id="SSF52540">
    <property type="entry name" value="P-loop containing nucleoside triphosphate hydrolases"/>
    <property type="match status" value="1"/>
</dbReference>
<dbReference type="InterPro" id="IPR050445">
    <property type="entry name" value="Bact_polysacc_biosynth/exp"/>
</dbReference>
<keyword evidence="11 20" id="KW-0418">Kinase</keyword>
<dbReference type="InterPro" id="IPR025669">
    <property type="entry name" value="AAA_dom"/>
</dbReference>
<evidence type="ECO:0000259" key="19">
    <source>
        <dbReference type="Pfam" id="PF13614"/>
    </source>
</evidence>
<dbReference type="PANTHER" id="PTHR32309">
    <property type="entry name" value="TYROSINE-PROTEIN KINASE"/>
    <property type="match status" value="1"/>
</dbReference>
<comment type="similarity">
    <text evidence="3">Belongs to the CpsD/CapB family.</text>
</comment>
<reference evidence="20 21" key="1">
    <citation type="submission" date="2020-07" db="EMBL/GenBank/DDBJ databases">
        <title>Characterization and genome sequencing of isolate MD1, a novel member within the family Lachnospiraceae.</title>
        <authorList>
            <person name="Rettenmaier R."/>
            <person name="Di Bello L."/>
            <person name="Zinser C."/>
            <person name="Scheitz K."/>
            <person name="Liebl W."/>
            <person name="Zverlov V."/>
        </authorList>
    </citation>
    <scope>NUCLEOTIDE SEQUENCE [LARGE SCALE GENOMIC DNA]</scope>
    <source>
        <strain evidence="20 21">MD1</strain>
    </source>
</reference>
<keyword evidence="10" id="KW-0547">Nucleotide-binding</keyword>
<gene>
    <name evidence="20" type="ORF">H0486_11175</name>
</gene>
<dbReference type="AlphaFoldDB" id="A0A839K1C1"/>
<dbReference type="EC" id="2.7.10.2" evidence="5"/>
<keyword evidence="12" id="KW-0067">ATP-binding</keyword>
<evidence type="ECO:0000313" key="20">
    <source>
        <dbReference type="EMBL" id="MBB2183440.1"/>
    </source>
</evidence>
<evidence type="ECO:0000256" key="15">
    <source>
        <dbReference type="ARBA" id="ARBA00023137"/>
    </source>
</evidence>
<evidence type="ECO:0000256" key="14">
    <source>
        <dbReference type="ARBA" id="ARBA00023136"/>
    </source>
</evidence>
<evidence type="ECO:0000256" key="1">
    <source>
        <dbReference type="ARBA" id="ARBA00004429"/>
    </source>
</evidence>
<evidence type="ECO:0000256" key="12">
    <source>
        <dbReference type="ARBA" id="ARBA00022840"/>
    </source>
</evidence>
<evidence type="ECO:0000256" key="8">
    <source>
        <dbReference type="ARBA" id="ARBA00022679"/>
    </source>
</evidence>
<feature type="domain" description="Polysaccharide chain length determinant N-terminal" evidence="18">
    <location>
        <begin position="2"/>
        <end position="87"/>
    </location>
</feature>
<keyword evidence="7" id="KW-0997">Cell inner membrane</keyword>
<keyword evidence="6" id="KW-1003">Cell membrane</keyword>
<evidence type="ECO:0000256" key="9">
    <source>
        <dbReference type="ARBA" id="ARBA00022692"/>
    </source>
</evidence>
<keyword evidence="14 17" id="KW-0472">Membrane</keyword>
<name>A0A839K1C1_9FIRM</name>
<keyword evidence="9 17" id="KW-0812">Transmembrane</keyword>
<evidence type="ECO:0000256" key="13">
    <source>
        <dbReference type="ARBA" id="ARBA00022989"/>
    </source>
</evidence>
<dbReference type="GO" id="GO:0042802">
    <property type="term" value="F:identical protein binding"/>
    <property type="evidence" value="ECO:0007669"/>
    <property type="project" value="UniProtKB-ARBA"/>
</dbReference>
<dbReference type="EMBL" id="JACEGA010000001">
    <property type="protein sequence ID" value="MBB2183440.1"/>
    <property type="molecule type" value="Genomic_DNA"/>
</dbReference>
<feature type="domain" description="AAA" evidence="19">
    <location>
        <begin position="286"/>
        <end position="419"/>
    </location>
</feature>
<dbReference type="PANTHER" id="PTHR32309:SF13">
    <property type="entry name" value="FERRIC ENTEROBACTIN TRANSPORT PROTEIN FEPE"/>
    <property type="match status" value="1"/>
</dbReference>
<keyword evidence="13 17" id="KW-1133">Transmembrane helix</keyword>
<evidence type="ECO:0000256" key="6">
    <source>
        <dbReference type="ARBA" id="ARBA00022475"/>
    </source>
</evidence>
<dbReference type="NCBIfam" id="TIGR01007">
    <property type="entry name" value="eps_fam"/>
    <property type="match status" value="1"/>
</dbReference>
<dbReference type="RefSeq" id="WP_228353096.1">
    <property type="nucleotide sequence ID" value="NZ_JACEGA010000001.1"/>
</dbReference>
<comment type="similarity">
    <text evidence="2">Belongs to the CpsC/CapA family.</text>
</comment>
<evidence type="ECO:0000313" key="21">
    <source>
        <dbReference type="Proteomes" id="UP000574276"/>
    </source>
</evidence>
<evidence type="ECO:0000256" key="16">
    <source>
        <dbReference type="ARBA" id="ARBA00051245"/>
    </source>
</evidence>
<dbReference type="Pfam" id="PF13614">
    <property type="entry name" value="AAA_31"/>
    <property type="match status" value="1"/>
</dbReference>
<dbReference type="GO" id="GO:0005524">
    <property type="term" value="F:ATP binding"/>
    <property type="evidence" value="ECO:0007669"/>
    <property type="project" value="UniProtKB-KW"/>
</dbReference>
<organism evidence="20 21">
    <name type="scientific">Variimorphobacter saccharofermentans</name>
    <dbReference type="NCBI Taxonomy" id="2755051"/>
    <lineage>
        <taxon>Bacteria</taxon>
        <taxon>Bacillati</taxon>
        <taxon>Bacillota</taxon>
        <taxon>Clostridia</taxon>
        <taxon>Lachnospirales</taxon>
        <taxon>Lachnospiraceae</taxon>
        <taxon>Variimorphobacter</taxon>
    </lineage>
</organism>
<proteinExistence type="inferred from homology"/>